<organism evidence="2 3">
    <name type="scientific">Exophiala sideris</name>
    <dbReference type="NCBI Taxonomy" id="1016849"/>
    <lineage>
        <taxon>Eukaryota</taxon>
        <taxon>Fungi</taxon>
        <taxon>Dikarya</taxon>
        <taxon>Ascomycota</taxon>
        <taxon>Pezizomycotina</taxon>
        <taxon>Eurotiomycetes</taxon>
        <taxon>Chaetothyriomycetidae</taxon>
        <taxon>Chaetothyriales</taxon>
        <taxon>Herpotrichiellaceae</taxon>
        <taxon>Exophiala</taxon>
    </lineage>
</organism>
<dbReference type="EMBL" id="KN846952">
    <property type="protein sequence ID" value="KIV82361.1"/>
    <property type="molecule type" value="Genomic_DNA"/>
</dbReference>
<proteinExistence type="predicted"/>
<dbReference type="AlphaFoldDB" id="A0A0D1X407"/>
<sequence>MDSTDGNGPEKRSAPESADFKSLPLRKKLKDLEHATQHHKAEARQSPTDRAKGSGWYQVLRYFSFCKYDAVDEKLATDVASITSALRGTTIHPYDVLEPKRCNHVTDSLLEIFGEPITAWWRDESIDITQLGIFLKPGAEEDLDQELERRGITIKPRYRVPGPTEGEYDPVRNPDKPWRLKEGTFSKLQEREGSDDRLTSVLYELLLDLTSESGKLWAEKEEKDALERLRRRFDRE</sequence>
<evidence type="ECO:0000256" key="1">
    <source>
        <dbReference type="SAM" id="MobiDB-lite"/>
    </source>
</evidence>
<protein>
    <submittedName>
        <fullName evidence="2">Uncharacterized protein</fullName>
    </submittedName>
</protein>
<dbReference type="OrthoDB" id="10572331at2759"/>
<dbReference type="Proteomes" id="UP000053599">
    <property type="component" value="Unassembled WGS sequence"/>
</dbReference>
<evidence type="ECO:0000313" key="3">
    <source>
        <dbReference type="Proteomes" id="UP000053599"/>
    </source>
</evidence>
<reference evidence="2 3" key="1">
    <citation type="submission" date="2015-01" db="EMBL/GenBank/DDBJ databases">
        <title>The Genome Sequence of Exophiala sideris CBS121828.</title>
        <authorList>
            <consortium name="The Broad Institute Genomics Platform"/>
            <person name="Cuomo C."/>
            <person name="de Hoog S."/>
            <person name="Gorbushina A."/>
            <person name="Stielow B."/>
            <person name="Teixiera M."/>
            <person name="Abouelleil A."/>
            <person name="Chapman S.B."/>
            <person name="Priest M."/>
            <person name="Young S.K."/>
            <person name="Wortman J."/>
            <person name="Nusbaum C."/>
            <person name="Birren B."/>
        </authorList>
    </citation>
    <scope>NUCLEOTIDE SEQUENCE [LARGE SCALE GENOMIC DNA]</scope>
    <source>
        <strain evidence="2 3">CBS 121828</strain>
    </source>
</reference>
<feature type="region of interest" description="Disordered" evidence="1">
    <location>
        <begin position="1"/>
        <end position="24"/>
    </location>
</feature>
<evidence type="ECO:0000313" key="2">
    <source>
        <dbReference type="EMBL" id="KIV82361.1"/>
    </source>
</evidence>
<accession>A0A0D1X407</accession>
<name>A0A0D1X407_9EURO</name>
<dbReference type="HOGENOM" id="CLU_1175441_0_0_1"/>
<gene>
    <name evidence="2" type="ORF">PV11_04480</name>
</gene>